<dbReference type="RefSeq" id="WP_084290754.1">
    <property type="nucleotide sequence ID" value="NZ_FWYB01000010.1"/>
</dbReference>
<reference evidence="1 2" key="1">
    <citation type="submission" date="2017-04" db="EMBL/GenBank/DDBJ databases">
        <authorList>
            <person name="Afonso C.L."/>
            <person name="Miller P.J."/>
            <person name="Scott M.A."/>
            <person name="Spackman E."/>
            <person name="Goraichik I."/>
            <person name="Dimitrov K.M."/>
            <person name="Suarez D.L."/>
            <person name="Swayne D.E."/>
        </authorList>
    </citation>
    <scope>NUCLEOTIDE SEQUENCE [LARGE SCALE GENOMIC DNA]</scope>
    <source>
        <strain evidence="1 2">DSM 19625</strain>
    </source>
</reference>
<dbReference type="STRING" id="475255.SAMN04488101_11030"/>
<sequence length="438" mass="46969">MKNYINKIACITLIILVITSCKKEYLNPGGGNAENILGSPRGLTGVAIGLQRLYAAGRVGVYFNSVSATGFVTNEIQLMNSGNIPELQLFTGGNSVDGTNNILANIWTISNKIIYDADNVINNSANLSDKGYASGLIAYSSIFKALALGNLSQYWEKIPAGIGQNVGFITRVEGFNKAISVIDNALAVIAANPISAGFYTNIPVMPNVTPVTPAIDITNTLYALKARYALFAGNYPLALTAVNSVDLTKKSVFTFDAQTLNPIFEIATSTNNVFQPTNINLGQTGANVPDAGDKRISFYTVPNATAPTARLAGFGASGSASIPIFLPGEMILIKAEVLARQPDLGNALIELNKVVTKTPAADIYGVGADLPVLIGPFNQTQLLALIYKHRCIELFLSGLKLEDMRRFGLPNADRKRNFFPYPFVERDNNTNTPADPTF</sequence>
<keyword evidence="2" id="KW-1185">Reference proteome</keyword>
<organism evidence="1 2">
    <name type="scientific">Pedobacter nyackensis</name>
    <dbReference type="NCBI Taxonomy" id="475255"/>
    <lineage>
        <taxon>Bacteria</taxon>
        <taxon>Pseudomonadati</taxon>
        <taxon>Bacteroidota</taxon>
        <taxon>Sphingobacteriia</taxon>
        <taxon>Sphingobacteriales</taxon>
        <taxon>Sphingobacteriaceae</taxon>
        <taxon>Pedobacter</taxon>
    </lineage>
</organism>
<dbReference type="Gene3D" id="1.25.40.390">
    <property type="match status" value="1"/>
</dbReference>
<dbReference type="InterPro" id="IPR011990">
    <property type="entry name" value="TPR-like_helical_dom_sf"/>
</dbReference>
<protein>
    <submittedName>
        <fullName evidence="1">Starch-binding associating with outer membrane</fullName>
    </submittedName>
</protein>
<accession>A0A1W2E687</accession>
<evidence type="ECO:0000313" key="1">
    <source>
        <dbReference type="EMBL" id="SMD04816.1"/>
    </source>
</evidence>
<evidence type="ECO:0000313" key="2">
    <source>
        <dbReference type="Proteomes" id="UP000192678"/>
    </source>
</evidence>
<proteinExistence type="predicted"/>
<gene>
    <name evidence="1" type="ORF">SAMN04488101_11030</name>
</gene>
<name>A0A1W2E687_9SPHI</name>
<dbReference type="AlphaFoldDB" id="A0A1W2E687"/>
<dbReference type="Proteomes" id="UP000192678">
    <property type="component" value="Unassembled WGS sequence"/>
</dbReference>
<dbReference type="EMBL" id="FWYB01000010">
    <property type="protein sequence ID" value="SMD04816.1"/>
    <property type="molecule type" value="Genomic_DNA"/>
</dbReference>
<dbReference type="SUPFAM" id="SSF48452">
    <property type="entry name" value="TPR-like"/>
    <property type="match status" value="1"/>
</dbReference>
<dbReference type="OrthoDB" id="1522814at2"/>
<dbReference type="PROSITE" id="PS51257">
    <property type="entry name" value="PROKAR_LIPOPROTEIN"/>
    <property type="match status" value="1"/>
</dbReference>